<feature type="binding site" evidence="7">
    <location>
        <begin position="346"/>
        <end position="349"/>
    </location>
    <ligand>
        <name>ATP</name>
        <dbReference type="ChEBI" id="CHEBI:30616"/>
    </ligand>
</feature>
<reference evidence="11 12" key="1">
    <citation type="submission" date="2017-09" db="EMBL/GenBank/DDBJ databases">
        <title>Depth-based differentiation of microbial function through sediment-hosted aquifers and enrichment of novel symbionts in the deep terrestrial subsurface.</title>
        <authorList>
            <person name="Probst A.J."/>
            <person name="Ladd B."/>
            <person name="Jarett J.K."/>
            <person name="Geller-Mcgrath D.E."/>
            <person name="Sieber C.M."/>
            <person name="Emerson J.B."/>
            <person name="Anantharaman K."/>
            <person name="Thomas B.C."/>
            <person name="Malmstrom R."/>
            <person name="Stieglmeier M."/>
            <person name="Klingl A."/>
            <person name="Woyke T."/>
            <person name="Ryan C.M."/>
            <person name="Banfield J.F."/>
        </authorList>
    </citation>
    <scope>NUCLEOTIDE SEQUENCE [LARGE SCALE GENOMIC DNA]</scope>
    <source>
        <strain evidence="11">CG10_big_fil_rev_8_21_14_0_10_31_9</strain>
    </source>
</reference>
<dbReference type="InterPro" id="IPR036043">
    <property type="entry name" value="Phosphoglycerate_kinase_sf"/>
</dbReference>
<dbReference type="Gene3D" id="3.40.50.1260">
    <property type="entry name" value="Phosphoglycerate kinase, N-terminal domain"/>
    <property type="match status" value="2"/>
</dbReference>
<dbReference type="HAMAP" id="MF_00145">
    <property type="entry name" value="Phosphoglyc_kinase"/>
    <property type="match status" value="1"/>
</dbReference>
<feature type="binding site" evidence="7">
    <location>
        <position position="135"/>
    </location>
    <ligand>
        <name>substrate</name>
    </ligand>
</feature>
<comment type="subunit">
    <text evidence="7">Monomer.</text>
</comment>
<comment type="caution">
    <text evidence="7">Lacks conserved residue(s) required for the propagation of feature annotation.</text>
</comment>
<comment type="subcellular location">
    <subcellularLocation>
        <location evidence="7">Cytoplasm</location>
    </subcellularLocation>
</comment>
<dbReference type="InterPro" id="IPR015824">
    <property type="entry name" value="Phosphoglycerate_kinase_N"/>
</dbReference>
<dbReference type="GO" id="GO:0005524">
    <property type="term" value="F:ATP binding"/>
    <property type="evidence" value="ECO:0007669"/>
    <property type="project" value="UniProtKB-KW"/>
</dbReference>
<feature type="binding site" evidence="7">
    <location>
        <position position="168"/>
    </location>
    <ligand>
        <name>substrate</name>
    </ligand>
</feature>
<keyword evidence="7" id="KW-0324">Glycolysis</keyword>
<feature type="binding site" evidence="7 9">
    <location>
        <position position="222"/>
    </location>
    <ligand>
        <name>ATP</name>
        <dbReference type="ChEBI" id="CHEBI:30616"/>
    </ligand>
</feature>
<keyword evidence="7" id="KW-0963">Cytoplasm</keyword>
<dbReference type="GO" id="GO:0005829">
    <property type="term" value="C:cytosol"/>
    <property type="evidence" value="ECO:0007669"/>
    <property type="project" value="TreeGrafter"/>
</dbReference>
<gene>
    <name evidence="7 11" type="primary">pgk</name>
    <name evidence="11" type="ORF">COV23_02520</name>
</gene>
<accession>A0A2H0RBV5</accession>
<protein>
    <recommendedName>
        <fullName evidence="2 7">Phosphoglycerate kinase</fullName>
        <ecNumber evidence="2 7">2.7.2.3</ecNumber>
    </recommendedName>
</protein>
<dbReference type="EC" id="2.7.2.3" evidence="2 7"/>
<proteinExistence type="inferred from homology"/>
<dbReference type="GO" id="GO:0004618">
    <property type="term" value="F:phosphoglycerate kinase activity"/>
    <property type="evidence" value="ECO:0007669"/>
    <property type="project" value="UniProtKB-UniRule"/>
</dbReference>
<feature type="binding site" evidence="8">
    <location>
        <position position="168"/>
    </location>
    <ligand>
        <name>(2R)-3-phosphoglycerate</name>
        <dbReference type="ChEBI" id="CHEBI:58272"/>
    </ligand>
</feature>
<evidence type="ECO:0000313" key="11">
    <source>
        <dbReference type="EMBL" id="PIR43950.1"/>
    </source>
</evidence>
<dbReference type="GO" id="GO:0006094">
    <property type="term" value="P:gluconeogenesis"/>
    <property type="evidence" value="ECO:0007669"/>
    <property type="project" value="TreeGrafter"/>
</dbReference>
<dbReference type="GO" id="GO:0043531">
    <property type="term" value="F:ADP binding"/>
    <property type="evidence" value="ECO:0007669"/>
    <property type="project" value="TreeGrafter"/>
</dbReference>
<feature type="binding site" evidence="8">
    <location>
        <position position="135"/>
    </location>
    <ligand>
        <name>(2R)-3-phosphoglycerate</name>
        <dbReference type="ChEBI" id="CHEBI:58272"/>
    </ligand>
</feature>
<dbReference type="PANTHER" id="PTHR11406">
    <property type="entry name" value="PHOSPHOGLYCERATE KINASE"/>
    <property type="match status" value="1"/>
</dbReference>
<feature type="binding site" evidence="7 8">
    <location>
        <begin position="22"/>
        <end position="24"/>
    </location>
    <ligand>
        <name>substrate</name>
    </ligand>
</feature>
<evidence type="ECO:0000256" key="1">
    <source>
        <dbReference type="ARBA" id="ARBA00000642"/>
    </source>
</evidence>
<evidence type="ECO:0000313" key="12">
    <source>
        <dbReference type="Proteomes" id="UP000231602"/>
    </source>
</evidence>
<evidence type="ECO:0000256" key="8">
    <source>
        <dbReference type="PIRSR" id="PIRSR000724-1"/>
    </source>
</evidence>
<dbReference type="PRINTS" id="PR00477">
    <property type="entry name" value="PHGLYCKINASE"/>
</dbReference>
<keyword evidence="4 7" id="KW-0547">Nucleotide-binding</keyword>
<comment type="catalytic activity">
    <reaction evidence="1 7 10">
        <text>(2R)-3-phosphoglycerate + ATP = (2R)-3-phospho-glyceroyl phosphate + ADP</text>
        <dbReference type="Rhea" id="RHEA:14801"/>
        <dbReference type="ChEBI" id="CHEBI:30616"/>
        <dbReference type="ChEBI" id="CHEBI:57604"/>
        <dbReference type="ChEBI" id="CHEBI:58272"/>
        <dbReference type="ChEBI" id="CHEBI:456216"/>
        <dbReference type="EC" id="2.7.2.3"/>
    </reaction>
</comment>
<comment type="pathway">
    <text evidence="7">Carbohydrate degradation; glycolysis; pyruvate from D-glyceraldehyde 3-phosphate: step 2/5.</text>
</comment>
<dbReference type="PIRSF" id="PIRSF000724">
    <property type="entry name" value="Pgk"/>
    <property type="match status" value="1"/>
</dbReference>
<evidence type="ECO:0000256" key="6">
    <source>
        <dbReference type="ARBA" id="ARBA00022840"/>
    </source>
</evidence>
<dbReference type="Pfam" id="PF00162">
    <property type="entry name" value="PGK"/>
    <property type="match status" value="1"/>
</dbReference>
<evidence type="ECO:0000256" key="2">
    <source>
        <dbReference type="ARBA" id="ARBA00013061"/>
    </source>
</evidence>
<organism evidence="11 12">
    <name type="scientific">Candidatus Wolfebacteria bacterium CG10_big_fil_rev_8_21_14_0_10_31_9</name>
    <dbReference type="NCBI Taxonomy" id="1975070"/>
    <lineage>
        <taxon>Bacteria</taxon>
        <taxon>Candidatus Wolfeibacteriota</taxon>
    </lineage>
</organism>
<feature type="binding site" evidence="7">
    <location>
        <position position="40"/>
    </location>
    <ligand>
        <name>substrate</name>
    </ligand>
</feature>
<evidence type="ECO:0000256" key="5">
    <source>
        <dbReference type="ARBA" id="ARBA00022777"/>
    </source>
</evidence>
<dbReference type="UniPathway" id="UPA00109">
    <property type="reaction ID" value="UER00185"/>
</dbReference>
<evidence type="ECO:0000256" key="10">
    <source>
        <dbReference type="RuleBase" id="RU000532"/>
    </source>
</evidence>
<dbReference type="AlphaFoldDB" id="A0A2H0RBV5"/>
<evidence type="ECO:0000256" key="4">
    <source>
        <dbReference type="ARBA" id="ARBA00022741"/>
    </source>
</evidence>
<comment type="caution">
    <text evidence="11">The sequence shown here is derived from an EMBL/GenBank/DDBJ whole genome shotgun (WGS) entry which is preliminary data.</text>
</comment>
<comment type="similarity">
    <text evidence="7 10">Belongs to the phosphoglycerate kinase family.</text>
</comment>
<feature type="binding site" evidence="8">
    <location>
        <position position="40"/>
    </location>
    <ligand>
        <name>(2R)-3-phosphoglycerate</name>
        <dbReference type="ChEBI" id="CHEBI:58272"/>
    </ligand>
</feature>
<dbReference type="EMBL" id="PCXV01000043">
    <property type="protein sequence ID" value="PIR43950.1"/>
    <property type="molecule type" value="Genomic_DNA"/>
</dbReference>
<evidence type="ECO:0000256" key="3">
    <source>
        <dbReference type="ARBA" id="ARBA00022679"/>
    </source>
</evidence>
<dbReference type="PANTHER" id="PTHR11406:SF23">
    <property type="entry name" value="PHOSPHOGLYCERATE KINASE 1, CHLOROPLASTIC-RELATED"/>
    <property type="match status" value="1"/>
</dbReference>
<dbReference type="InterPro" id="IPR001576">
    <property type="entry name" value="Phosphoglycerate_kinase"/>
</dbReference>
<keyword evidence="3 7" id="KW-0808">Transferase</keyword>
<dbReference type="GO" id="GO:0006096">
    <property type="term" value="P:glycolytic process"/>
    <property type="evidence" value="ECO:0007669"/>
    <property type="project" value="UniProtKB-UniRule"/>
</dbReference>
<evidence type="ECO:0000256" key="9">
    <source>
        <dbReference type="PIRSR" id="PIRSR000724-2"/>
    </source>
</evidence>
<feature type="binding site" evidence="7 9">
    <location>
        <position position="320"/>
    </location>
    <ligand>
        <name>ATP</name>
        <dbReference type="ChEBI" id="CHEBI:30616"/>
    </ligand>
</feature>
<dbReference type="SUPFAM" id="SSF53748">
    <property type="entry name" value="Phosphoglycerate kinase"/>
    <property type="match status" value="1"/>
</dbReference>
<evidence type="ECO:0000256" key="7">
    <source>
        <dbReference type="HAMAP-Rule" id="MF_00145"/>
    </source>
</evidence>
<dbReference type="Proteomes" id="UP000231602">
    <property type="component" value="Unassembled WGS sequence"/>
</dbReference>
<feature type="binding site" evidence="7 8">
    <location>
        <begin position="63"/>
        <end position="66"/>
    </location>
    <ligand>
        <name>substrate</name>
    </ligand>
</feature>
<sequence length="390" mass="43703">MKFLSNLKKKELAGKTCLLRIDLNIKDSELKSSGLQNNLRIQAVLPTINFLIKNGAKVVLLSHCGRPELGKWKMENGKWKAYTLKPFVRIFSKLLKTKIKFIDIFTSMYASKDFYKVREIIKSSNNKVFLLENLRFFKGEEKNDAKFAKDLAKLGDIYINDAFAVSHRANASVEAITKFIPSYAGLLLEKEINNLNEILRFTQDDNKHPFVVILGGIKISDKIGLINSFMKKADYFLIGGGIANNFLKAQGLPIGDSVYEDSKIEYAKKLLNNKKIILPVDYVIENRKILDIGPNTVNFYVDIIKKAKTIIWNGPMGHAEDKRFQKASDGIKNAILKSKAFAVAGGGETANLFNQQSTTNNQQHIFISTGGGAMLEYLSGKKLPGIKALK</sequence>
<keyword evidence="6 7" id="KW-0067">ATP-binding</keyword>
<keyword evidence="5 7" id="KW-0418">Kinase</keyword>
<name>A0A2H0RBV5_9BACT</name>